<dbReference type="AlphaFoldDB" id="A0A1L7XT46"/>
<evidence type="ECO:0000313" key="2">
    <source>
        <dbReference type="Proteomes" id="UP000184330"/>
    </source>
</evidence>
<protein>
    <recommendedName>
        <fullName evidence="3">F-box domain-containing protein</fullName>
    </recommendedName>
</protein>
<organism evidence="1 2">
    <name type="scientific">Phialocephala subalpina</name>
    <dbReference type="NCBI Taxonomy" id="576137"/>
    <lineage>
        <taxon>Eukaryota</taxon>
        <taxon>Fungi</taxon>
        <taxon>Dikarya</taxon>
        <taxon>Ascomycota</taxon>
        <taxon>Pezizomycotina</taxon>
        <taxon>Leotiomycetes</taxon>
        <taxon>Helotiales</taxon>
        <taxon>Mollisiaceae</taxon>
        <taxon>Phialocephala</taxon>
        <taxon>Phialocephala fortinii species complex</taxon>
    </lineage>
</organism>
<name>A0A1L7XT46_9HELO</name>
<proteinExistence type="predicted"/>
<gene>
    <name evidence="1" type="ORF">PAC_18074</name>
</gene>
<dbReference type="Proteomes" id="UP000184330">
    <property type="component" value="Unassembled WGS sequence"/>
</dbReference>
<accession>A0A1L7XT46</accession>
<dbReference type="OrthoDB" id="3432796at2759"/>
<reference evidence="1 2" key="1">
    <citation type="submission" date="2016-03" db="EMBL/GenBank/DDBJ databases">
        <authorList>
            <person name="Ploux O."/>
        </authorList>
    </citation>
    <scope>NUCLEOTIDE SEQUENCE [LARGE SCALE GENOMIC DNA]</scope>
    <source>
        <strain evidence="1 2">UAMH 11012</strain>
    </source>
</reference>
<dbReference type="EMBL" id="FJOG01000052">
    <property type="protein sequence ID" value="CZR68175.1"/>
    <property type="molecule type" value="Genomic_DNA"/>
</dbReference>
<evidence type="ECO:0008006" key="3">
    <source>
        <dbReference type="Google" id="ProtNLM"/>
    </source>
</evidence>
<keyword evidence="2" id="KW-1185">Reference proteome</keyword>
<sequence>MDSGSPFPINIEEDIFRPLKSVILEEGLDAIKTLKRLNAGVEESSFNLGELPKEIVLLVFEYLNSENHVDRISAHEYSSTATTSLSLGLTCRSFYTIMKPLDPSPITLPNIDGYYHFLNQEVYGIEGGLDEYKFRERVADYQMMECAKILLSPFGRGEDWYLDLLRIVVELELGGKVLSIGANRHWKTHWAKTSYCKELEADRMMTVWAEWVAMVARLDLLALQVNASQRLAQAIDPRLERVFSEPKFLDWLKDAKNSLNPSSTPPVATMAANMDANPQISSSQTEGNALVNTSESQIAIECASKALSATIMDRSSARKTAFNLRGPPKDIMLSIIELLLAGGDITTATSLGLTCRSFYNILKSLHPKPILLVNLNFPNHPLSRRELSVLEKEPGVVDAVREFLGHQYRGTWILRERRYYFLNKYVYGEENGIAERQFLDSMVECWALKKFLERRDLLITTMPHPIGKGDD</sequence>
<evidence type="ECO:0000313" key="1">
    <source>
        <dbReference type="EMBL" id="CZR68175.1"/>
    </source>
</evidence>